<feature type="transmembrane region" description="Helical" evidence="1">
    <location>
        <begin position="15"/>
        <end position="35"/>
    </location>
</feature>
<organism evidence="2 3">
    <name type="scientific">Jatropha curcas</name>
    <name type="common">Barbados nut</name>
    <dbReference type="NCBI Taxonomy" id="180498"/>
    <lineage>
        <taxon>Eukaryota</taxon>
        <taxon>Viridiplantae</taxon>
        <taxon>Streptophyta</taxon>
        <taxon>Embryophyta</taxon>
        <taxon>Tracheophyta</taxon>
        <taxon>Spermatophyta</taxon>
        <taxon>Magnoliopsida</taxon>
        <taxon>eudicotyledons</taxon>
        <taxon>Gunneridae</taxon>
        <taxon>Pentapetalae</taxon>
        <taxon>rosids</taxon>
        <taxon>fabids</taxon>
        <taxon>Malpighiales</taxon>
        <taxon>Euphorbiaceae</taxon>
        <taxon>Crotonoideae</taxon>
        <taxon>Jatropheae</taxon>
        <taxon>Jatropha</taxon>
    </lineage>
</organism>
<sequence>MEIGEGLLGRLGRQCYAVLCLGAILVFVSIARYYVCDGDQLIGDPKERTTRRLCAIHGPPVRPVTAN</sequence>
<protein>
    <submittedName>
        <fullName evidence="2">Uncharacterized protein</fullName>
    </submittedName>
</protein>
<name>A0A067L6J0_JATCU</name>
<evidence type="ECO:0000313" key="2">
    <source>
        <dbReference type="EMBL" id="KDP44086.1"/>
    </source>
</evidence>
<keyword evidence="1" id="KW-0812">Transmembrane</keyword>
<dbReference type="OrthoDB" id="1732140at2759"/>
<dbReference type="EMBL" id="KK914256">
    <property type="protein sequence ID" value="KDP44086.1"/>
    <property type="molecule type" value="Genomic_DNA"/>
</dbReference>
<reference evidence="2 3" key="1">
    <citation type="journal article" date="2014" name="PLoS ONE">
        <title>Global Analysis of Gene Expression Profiles in Physic Nut (Jatropha curcas L.) Seedlings Exposed to Salt Stress.</title>
        <authorList>
            <person name="Zhang L."/>
            <person name="Zhang C."/>
            <person name="Wu P."/>
            <person name="Chen Y."/>
            <person name="Li M."/>
            <person name="Jiang H."/>
            <person name="Wu G."/>
        </authorList>
    </citation>
    <scope>NUCLEOTIDE SEQUENCE [LARGE SCALE GENOMIC DNA]</scope>
    <source>
        <strain evidence="3">cv. GZQX0401</strain>
        <tissue evidence="2">Young leaves</tissue>
    </source>
</reference>
<dbReference type="AlphaFoldDB" id="A0A067L6J0"/>
<keyword evidence="1" id="KW-0472">Membrane</keyword>
<proteinExistence type="predicted"/>
<accession>A0A067L6J0</accession>
<evidence type="ECO:0000313" key="3">
    <source>
        <dbReference type="Proteomes" id="UP000027138"/>
    </source>
</evidence>
<evidence type="ECO:0000256" key="1">
    <source>
        <dbReference type="SAM" id="Phobius"/>
    </source>
</evidence>
<keyword evidence="3" id="KW-1185">Reference proteome</keyword>
<keyword evidence="1" id="KW-1133">Transmembrane helix</keyword>
<dbReference type="Proteomes" id="UP000027138">
    <property type="component" value="Unassembled WGS sequence"/>
</dbReference>
<gene>
    <name evidence="2" type="ORF">JCGZ_05553</name>
</gene>